<dbReference type="AlphaFoldDB" id="A0A4R6QNS6"/>
<proteinExistence type="predicted"/>
<protein>
    <recommendedName>
        <fullName evidence="3">Formylmethanofuran dehydrogenase subunit E</fullName>
    </recommendedName>
</protein>
<sequence>MQLPDFYADVPRLRVHDALAETLACAEGGVLEYGYGDAVRLAGHSCPTVAAAYWLTWLALRELYPQGLPERGGIKVEFRDDARAGSTGVVATVVQMLTGAAGRSGFKGLAGRHSRVGLQRFAPDLPLSLRYTRLDNHAAVDAQADLALAPADPALDALLGRYAKEALPADQLALMGRLWQQRVRHLLLDLAHDPGVFMVRAVERRGQHSAPLLMASQASSCRRVS</sequence>
<dbReference type="Proteomes" id="UP000295361">
    <property type="component" value="Unassembled WGS sequence"/>
</dbReference>
<dbReference type="EMBL" id="SNXS01000003">
    <property type="protein sequence ID" value="TDP71251.1"/>
    <property type="molecule type" value="Genomic_DNA"/>
</dbReference>
<comment type="caution">
    <text evidence="1">The sequence shown here is derived from an EMBL/GenBank/DDBJ whole genome shotgun (WGS) entry which is preliminary data.</text>
</comment>
<dbReference type="RefSeq" id="WP_208114981.1">
    <property type="nucleotide sequence ID" value="NZ_SNXS01000003.1"/>
</dbReference>
<keyword evidence="2" id="KW-1185">Reference proteome</keyword>
<gene>
    <name evidence="1" type="ORF">DES47_103231</name>
</gene>
<evidence type="ECO:0008006" key="3">
    <source>
        <dbReference type="Google" id="ProtNLM"/>
    </source>
</evidence>
<organism evidence="1 2">
    <name type="scientific">Roseateles toxinivorans</name>
    <dbReference type="NCBI Taxonomy" id="270368"/>
    <lineage>
        <taxon>Bacteria</taxon>
        <taxon>Pseudomonadati</taxon>
        <taxon>Pseudomonadota</taxon>
        <taxon>Betaproteobacteria</taxon>
        <taxon>Burkholderiales</taxon>
        <taxon>Sphaerotilaceae</taxon>
        <taxon>Roseateles</taxon>
    </lineage>
</organism>
<evidence type="ECO:0000313" key="2">
    <source>
        <dbReference type="Proteomes" id="UP000295361"/>
    </source>
</evidence>
<evidence type="ECO:0000313" key="1">
    <source>
        <dbReference type="EMBL" id="TDP71251.1"/>
    </source>
</evidence>
<reference evidence="1 2" key="1">
    <citation type="submission" date="2019-03" db="EMBL/GenBank/DDBJ databases">
        <title>Genomic Encyclopedia of Type Strains, Phase IV (KMG-IV): sequencing the most valuable type-strain genomes for metagenomic binning, comparative biology and taxonomic classification.</title>
        <authorList>
            <person name="Goeker M."/>
        </authorList>
    </citation>
    <scope>NUCLEOTIDE SEQUENCE [LARGE SCALE GENOMIC DNA]</scope>
    <source>
        <strain evidence="1 2">DSM 16998</strain>
    </source>
</reference>
<dbReference type="InParanoid" id="A0A4R6QNS6"/>
<name>A0A4R6QNS6_9BURK</name>
<accession>A0A4R6QNS6</accession>